<keyword evidence="2 10" id="KW-0812">Transmembrane</keyword>
<sequence length="1064" mass="118866">MVYDRVQRSEYSGVSHYLLHRLSKVIVYRGMWLCNRGSEPKGEGEESDGCEIFFGVGNCQGHHSMGRYLILIVTAATWSVQQLVQALIPDAWVVTGAWHEMKNGIDREGSLHIAGAPTWQKSGILVFARLAATAVQPGLDLTNEQLALLCWGKRPTIQSTAASHYHWAPDLATCHSLEGARFLHFRHLLTADDGDCDDHVQLLLPAGGLLPFAMATFQDAVMSPRVQDVVETEGLEDWPIDGTHSEWKGFLQQQFSKQAALLQQLTLHLREETQAGIKLENKKLSQAVQEQFAKQAKLLQEAMMSASALLFVLLAGHALAVRQNGHNEPDLAVHEAQHEEILKEKIGDVVDADDSEDTAYVLPMKPRRRPEARAENLMELQEESPACPRSSEVWSPTGRTLGQGENGKVVEVTGSGHHGPYALKVPKSPEAEDDAELEVAVMKSSSSQRCTNVMHLTAEKPCVKEGSSDEKVNNKAYVAPEMAGDLDRWLKQVRTTQRNLCAARIIKQVSDGVKCLHKAGYIHGDLKADNIFYKELDSEYCPSGVVLADFGLSEKINTLMYQYDGYYYIHSTHLPSSLFIGHRDTLNIKVPRRNQVYVREDIDMCSLQQLAKGAFMMEVKVDLMWGVCGPMGFGRLQVPPWPSARPGEIALIADEQAELKTTQAAEEGTEPAQEGSPENARDNKPALHSWNSTWQHDDEHPEPQSKAQAVALTIVHSASFTYAITFLILVNMVILGIEVDVASTLPPYQEPRWFGLINLTIVVIFVAELVLKFVAYGCRGFIHGPERWWNLFDVIIIGTSVLETIMEFVTIWMAAMQMDSSHLRVMRFARIARALRGVRAVRFLRFVSALRTLVFSILSTMWSLIWTLVLLILLFYCFAVILTQLVTDHCRYNEGGVVNCSPDLMRFWKSVAESMLTLFISISGGLSWSEALQPLREVSEIAFLCMVVYIVLTVLAILNVVTGVFCNNAIESARADKDIAIMKQMQKHAKQLKSLRGVFKEIDNDQSNLVSLQELKDALKSKKLASFLESMDISTQEILRVGADIGNLKALFHELLRRQGELHL</sequence>
<dbReference type="Pfam" id="PF00069">
    <property type="entry name" value="Pkinase"/>
    <property type="match status" value="1"/>
</dbReference>
<feature type="domain" description="EF-hand" evidence="12">
    <location>
        <begin position="990"/>
        <end position="1025"/>
    </location>
</feature>
<evidence type="ECO:0000256" key="10">
    <source>
        <dbReference type="SAM" id="Phobius"/>
    </source>
</evidence>
<dbReference type="PANTHER" id="PTHR10037">
    <property type="entry name" value="VOLTAGE-GATED CATION CHANNEL CALCIUM AND SODIUM"/>
    <property type="match status" value="1"/>
</dbReference>
<feature type="binding site" evidence="8">
    <location>
        <position position="424"/>
    </location>
    <ligand>
        <name>ATP</name>
        <dbReference type="ChEBI" id="CHEBI:30616"/>
    </ligand>
</feature>
<name>A0A1Q9E6E2_SYMMI</name>
<feature type="transmembrane region" description="Helical" evidence="10">
    <location>
        <begin position="720"/>
        <end position="741"/>
    </location>
</feature>
<dbReference type="InterPro" id="IPR027359">
    <property type="entry name" value="Volt_channel_dom_sf"/>
</dbReference>
<comment type="caution">
    <text evidence="13">The sequence shown here is derived from an EMBL/GenBank/DDBJ whole genome shotgun (WGS) entry which is preliminary data.</text>
</comment>
<feature type="transmembrane region" description="Helical" evidence="10">
    <location>
        <begin position="753"/>
        <end position="774"/>
    </location>
</feature>
<keyword evidence="4 8" id="KW-0067">ATP-binding</keyword>
<dbReference type="Gene3D" id="1.10.238.10">
    <property type="entry name" value="EF-hand"/>
    <property type="match status" value="1"/>
</dbReference>
<feature type="region of interest" description="Disordered" evidence="9">
    <location>
        <begin position="380"/>
        <end position="405"/>
    </location>
</feature>
<feature type="transmembrane region" description="Helical" evidence="10">
    <location>
        <begin position="907"/>
        <end position="929"/>
    </location>
</feature>
<accession>A0A1Q9E6E2</accession>
<keyword evidence="14" id="KW-1185">Reference proteome</keyword>
<evidence type="ECO:0000259" key="11">
    <source>
        <dbReference type="PROSITE" id="PS50011"/>
    </source>
</evidence>
<dbReference type="SMART" id="SM00220">
    <property type="entry name" value="S_TKc"/>
    <property type="match status" value="1"/>
</dbReference>
<evidence type="ECO:0000256" key="8">
    <source>
        <dbReference type="PROSITE-ProRule" id="PRU10141"/>
    </source>
</evidence>
<dbReference type="InterPro" id="IPR043203">
    <property type="entry name" value="VGCC_Ca_Na"/>
</dbReference>
<keyword evidence="6 10" id="KW-0472">Membrane</keyword>
<evidence type="ECO:0000256" key="1">
    <source>
        <dbReference type="ARBA" id="ARBA00004141"/>
    </source>
</evidence>
<dbReference type="PROSITE" id="PS50222">
    <property type="entry name" value="EF_HAND_2"/>
    <property type="match status" value="1"/>
</dbReference>
<dbReference type="SUPFAM" id="SSF81324">
    <property type="entry name" value="Voltage-gated potassium channels"/>
    <property type="match status" value="1"/>
</dbReference>
<dbReference type="Pfam" id="PF00520">
    <property type="entry name" value="Ion_trans"/>
    <property type="match status" value="1"/>
</dbReference>
<dbReference type="InterPro" id="IPR008271">
    <property type="entry name" value="Ser/Thr_kinase_AS"/>
</dbReference>
<dbReference type="Gene3D" id="1.10.287.70">
    <property type="match status" value="1"/>
</dbReference>
<dbReference type="PANTHER" id="PTHR10037:SF62">
    <property type="entry name" value="SODIUM CHANNEL PROTEIN 60E"/>
    <property type="match status" value="1"/>
</dbReference>
<comment type="similarity">
    <text evidence="7">Belongs to the protein kinase superfamily. Ser/Thr protein kinase family. CDPK subfamily.</text>
</comment>
<dbReference type="GO" id="GO:0005524">
    <property type="term" value="F:ATP binding"/>
    <property type="evidence" value="ECO:0007669"/>
    <property type="project" value="UniProtKB-UniRule"/>
</dbReference>
<dbReference type="InterPro" id="IPR005821">
    <property type="entry name" value="Ion_trans_dom"/>
</dbReference>
<comment type="subcellular location">
    <subcellularLocation>
        <location evidence="1">Membrane</location>
        <topology evidence="1">Multi-pass membrane protein</topology>
    </subcellularLocation>
</comment>
<dbReference type="InterPro" id="IPR000719">
    <property type="entry name" value="Prot_kinase_dom"/>
</dbReference>
<keyword evidence="3 8" id="KW-0547">Nucleotide-binding</keyword>
<keyword evidence="13" id="KW-0813">Transport</keyword>
<proteinExistence type="inferred from homology"/>
<evidence type="ECO:0000313" key="14">
    <source>
        <dbReference type="Proteomes" id="UP000186817"/>
    </source>
</evidence>
<keyword evidence="13" id="KW-0406">Ion transport</keyword>
<evidence type="ECO:0000256" key="7">
    <source>
        <dbReference type="ARBA" id="ARBA00024334"/>
    </source>
</evidence>
<dbReference type="Gene3D" id="1.10.510.10">
    <property type="entry name" value="Transferase(Phosphotransferase) domain 1"/>
    <property type="match status" value="1"/>
</dbReference>
<feature type="transmembrane region" description="Helical" evidence="10">
    <location>
        <begin position="302"/>
        <end position="320"/>
    </location>
</feature>
<dbReference type="InterPro" id="IPR017441">
    <property type="entry name" value="Protein_kinase_ATP_BS"/>
</dbReference>
<dbReference type="AlphaFoldDB" id="A0A1Q9E6E2"/>
<keyword evidence="13" id="KW-0407">Ion channel</keyword>
<dbReference type="GO" id="GO:0001518">
    <property type="term" value="C:voltage-gated sodium channel complex"/>
    <property type="evidence" value="ECO:0007669"/>
    <property type="project" value="TreeGrafter"/>
</dbReference>
<dbReference type="PROSITE" id="PS00107">
    <property type="entry name" value="PROTEIN_KINASE_ATP"/>
    <property type="match status" value="1"/>
</dbReference>
<reference evidence="13 14" key="1">
    <citation type="submission" date="2016-02" db="EMBL/GenBank/DDBJ databases">
        <title>Genome analysis of coral dinoflagellate symbionts highlights evolutionary adaptations to a symbiotic lifestyle.</title>
        <authorList>
            <person name="Aranda M."/>
            <person name="Li Y."/>
            <person name="Liew Y.J."/>
            <person name="Baumgarten S."/>
            <person name="Simakov O."/>
            <person name="Wilson M."/>
            <person name="Piel J."/>
            <person name="Ashoor H."/>
            <person name="Bougouffa S."/>
            <person name="Bajic V.B."/>
            <person name="Ryu T."/>
            <person name="Ravasi T."/>
            <person name="Bayer T."/>
            <person name="Micklem G."/>
            <person name="Kim H."/>
            <person name="Bhak J."/>
            <person name="Lajeunesse T.C."/>
            <person name="Voolstra C.R."/>
        </authorList>
    </citation>
    <scope>NUCLEOTIDE SEQUENCE [LARGE SCALE GENOMIC DNA]</scope>
    <source>
        <strain evidence="13 14">CCMP2467</strain>
    </source>
</reference>
<dbReference type="PROSITE" id="PS00108">
    <property type="entry name" value="PROTEIN_KINASE_ST"/>
    <property type="match status" value="1"/>
</dbReference>
<dbReference type="InterPro" id="IPR018247">
    <property type="entry name" value="EF_Hand_1_Ca_BS"/>
</dbReference>
<dbReference type="Gene3D" id="1.20.120.350">
    <property type="entry name" value="Voltage-gated potassium channels. Chain C"/>
    <property type="match status" value="1"/>
</dbReference>
<dbReference type="Proteomes" id="UP000186817">
    <property type="component" value="Unassembled WGS sequence"/>
</dbReference>
<evidence type="ECO:0000256" key="9">
    <source>
        <dbReference type="SAM" id="MobiDB-lite"/>
    </source>
</evidence>
<feature type="region of interest" description="Disordered" evidence="9">
    <location>
        <begin position="660"/>
        <end position="702"/>
    </location>
</feature>
<evidence type="ECO:0000313" key="13">
    <source>
        <dbReference type="EMBL" id="OLQ02978.1"/>
    </source>
</evidence>
<evidence type="ECO:0000256" key="3">
    <source>
        <dbReference type="ARBA" id="ARBA00022741"/>
    </source>
</evidence>
<evidence type="ECO:0000256" key="4">
    <source>
        <dbReference type="ARBA" id="ARBA00022840"/>
    </source>
</evidence>
<dbReference type="EMBL" id="LSRX01000249">
    <property type="protein sequence ID" value="OLQ02978.1"/>
    <property type="molecule type" value="Genomic_DNA"/>
</dbReference>
<evidence type="ECO:0000259" key="12">
    <source>
        <dbReference type="PROSITE" id="PS50222"/>
    </source>
</evidence>
<dbReference type="SUPFAM" id="SSF56112">
    <property type="entry name" value="Protein kinase-like (PK-like)"/>
    <property type="match status" value="1"/>
</dbReference>
<dbReference type="GO" id="GO:0005509">
    <property type="term" value="F:calcium ion binding"/>
    <property type="evidence" value="ECO:0007669"/>
    <property type="project" value="InterPro"/>
</dbReference>
<dbReference type="PROSITE" id="PS50011">
    <property type="entry name" value="PROTEIN_KINASE_DOM"/>
    <property type="match status" value="1"/>
</dbReference>
<dbReference type="PROSITE" id="PS00018">
    <property type="entry name" value="EF_HAND_1"/>
    <property type="match status" value="1"/>
</dbReference>
<feature type="domain" description="Protein kinase" evidence="11">
    <location>
        <begin position="395"/>
        <end position="691"/>
    </location>
</feature>
<keyword evidence="5 10" id="KW-1133">Transmembrane helix</keyword>
<evidence type="ECO:0000256" key="6">
    <source>
        <dbReference type="ARBA" id="ARBA00023136"/>
    </source>
</evidence>
<feature type="transmembrane region" description="Helical" evidence="10">
    <location>
        <begin position="794"/>
        <end position="816"/>
    </location>
</feature>
<feature type="transmembrane region" description="Helical" evidence="10">
    <location>
        <begin position="864"/>
        <end position="886"/>
    </location>
</feature>
<gene>
    <name evidence="13" type="primary">Scn11a</name>
    <name evidence="13" type="ORF">AK812_SmicGene14103</name>
</gene>
<dbReference type="GO" id="GO:0005248">
    <property type="term" value="F:voltage-gated sodium channel activity"/>
    <property type="evidence" value="ECO:0007669"/>
    <property type="project" value="TreeGrafter"/>
</dbReference>
<evidence type="ECO:0000256" key="2">
    <source>
        <dbReference type="ARBA" id="ARBA00022692"/>
    </source>
</evidence>
<dbReference type="OrthoDB" id="429911at2759"/>
<dbReference type="InterPro" id="IPR011009">
    <property type="entry name" value="Kinase-like_dom_sf"/>
</dbReference>
<dbReference type="InterPro" id="IPR002048">
    <property type="entry name" value="EF_hand_dom"/>
</dbReference>
<evidence type="ECO:0000256" key="5">
    <source>
        <dbReference type="ARBA" id="ARBA00022989"/>
    </source>
</evidence>
<feature type="transmembrane region" description="Helical" evidence="10">
    <location>
        <begin position="941"/>
        <end position="965"/>
    </location>
</feature>
<organism evidence="13 14">
    <name type="scientific">Symbiodinium microadriaticum</name>
    <name type="common">Dinoflagellate</name>
    <name type="synonym">Zooxanthella microadriatica</name>
    <dbReference type="NCBI Taxonomy" id="2951"/>
    <lineage>
        <taxon>Eukaryota</taxon>
        <taxon>Sar</taxon>
        <taxon>Alveolata</taxon>
        <taxon>Dinophyceae</taxon>
        <taxon>Suessiales</taxon>
        <taxon>Symbiodiniaceae</taxon>
        <taxon>Symbiodinium</taxon>
    </lineage>
</organism>
<protein>
    <submittedName>
        <fullName evidence="13">Sodium channel protein type 11 subunit alpha</fullName>
    </submittedName>
</protein>
<dbReference type="GO" id="GO:0004672">
    <property type="term" value="F:protein kinase activity"/>
    <property type="evidence" value="ECO:0007669"/>
    <property type="project" value="InterPro"/>
</dbReference>